<dbReference type="EMBL" id="LSYS01008398">
    <property type="protein sequence ID" value="OPJ68951.1"/>
    <property type="molecule type" value="Genomic_DNA"/>
</dbReference>
<sequence>MGKAKYNIVRRASSLLLPLNQQNQEAAAGYCKSRSLNGEREQPCHDDAALTLGNSPGDGYKEGHARAAHGQGRWLFQLLIHLSVTTSVLIKDTMRLWYASVISLFCPQTGE</sequence>
<proteinExistence type="predicted"/>
<protein>
    <submittedName>
        <fullName evidence="1">Uncharacterized protein</fullName>
    </submittedName>
</protein>
<name>A0A1V4J9X8_PATFA</name>
<comment type="caution">
    <text evidence="1">The sequence shown here is derived from an EMBL/GenBank/DDBJ whole genome shotgun (WGS) entry which is preliminary data.</text>
</comment>
<reference evidence="1 2" key="1">
    <citation type="submission" date="2016-02" db="EMBL/GenBank/DDBJ databases">
        <title>Band-tailed pigeon sequencing and assembly.</title>
        <authorList>
            <person name="Soares A.E."/>
            <person name="Novak B.J."/>
            <person name="Rice E.S."/>
            <person name="O'Connell B."/>
            <person name="Chang D."/>
            <person name="Weber S."/>
            <person name="Shapiro B."/>
        </authorList>
    </citation>
    <scope>NUCLEOTIDE SEQUENCE [LARGE SCALE GENOMIC DNA]</scope>
    <source>
        <strain evidence="1">BTP2013</strain>
        <tissue evidence="1">Blood</tissue>
    </source>
</reference>
<evidence type="ECO:0000313" key="1">
    <source>
        <dbReference type="EMBL" id="OPJ68951.1"/>
    </source>
</evidence>
<keyword evidence="2" id="KW-1185">Reference proteome</keyword>
<dbReference type="Proteomes" id="UP000190648">
    <property type="component" value="Unassembled WGS sequence"/>
</dbReference>
<organism evidence="1 2">
    <name type="scientific">Patagioenas fasciata monilis</name>
    <dbReference type="NCBI Taxonomy" id="372326"/>
    <lineage>
        <taxon>Eukaryota</taxon>
        <taxon>Metazoa</taxon>
        <taxon>Chordata</taxon>
        <taxon>Craniata</taxon>
        <taxon>Vertebrata</taxon>
        <taxon>Euteleostomi</taxon>
        <taxon>Archelosauria</taxon>
        <taxon>Archosauria</taxon>
        <taxon>Dinosauria</taxon>
        <taxon>Saurischia</taxon>
        <taxon>Theropoda</taxon>
        <taxon>Coelurosauria</taxon>
        <taxon>Aves</taxon>
        <taxon>Neognathae</taxon>
        <taxon>Neoaves</taxon>
        <taxon>Columbimorphae</taxon>
        <taxon>Columbiformes</taxon>
        <taxon>Columbidae</taxon>
        <taxon>Patagioenas</taxon>
    </lineage>
</organism>
<accession>A0A1V4J9X8</accession>
<gene>
    <name evidence="1" type="ORF">AV530_013001</name>
</gene>
<dbReference type="AlphaFoldDB" id="A0A1V4J9X8"/>
<evidence type="ECO:0000313" key="2">
    <source>
        <dbReference type="Proteomes" id="UP000190648"/>
    </source>
</evidence>